<accession>A0A852T3Q0</accession>
<dbReference type="EMBL" id="JACCBJ010000001">
    <property type="protein sequence ID" value="NYD75511.1"/>
    <property type="molecule type" value="Genomic_DNA"/>
</dbReference>
<dbReference type="Proteomes" id="UP000589620">
    <property type="component" value="Unassembled WGS sequence"/>
</dbReference>
<dbReference type="InterPro" id="IPR036188">
    <property type="entry name" value="FAD/NAD-bd_sf"/>
</dbReference>
<keyword evidence="4" id="KW-1185">Reference proteome</keyword>
<proteinExistence type="predicted"/>
<dbReference type="InterPro" id="IPR002937">
    <property type="entry name" value="Amino_oxidase"/>
</dbReference>
<dbReference type="Pfam" id="PF01593">
    <property type="entry name" value="Amino_oxidase"/>
    <property type="match status" value="1"/>
</dbReference>
<gene>
    <name evidence="3" type="ORF">BJ963_003030</name>
</gene>
<dbReference type="PANTHER" id="PTHR42923:SF3">
    <property type="entry name" value="PROTOPORPHYRINOGEN OXIDASE"/>
    <property type="match status" value="1"/>
</dbReference>
<dbReference type="Gene3D" id="3.50.50.60">
    <property type="entry name" value="FAD/NAD(P)-binding domain"/>
    <property type="match status" value="1"/>
</dbReference>
<name>A0A852T3Q0_9MICO</name>
<feature type="region of interest" description="Disordered" evidence="1">
    <location>
        <begin position="1"/>
        <end position="21"/>
    </location>
</feature>
<feature type="domain" description="Amine oxidase" evidence="2">
    <location>
        <begin position="44"/>
        <end position="533"/>
    </location>
</feature>
<dbReference type="SUPFAM" id="SSF54373">
    <property type="entry name" value="FAD-linked reductases, C-terminal domain"/>
    <property type="match status" value="1"/>
</dbReference>
<dbReference type="InterPro" id="IPR050464">
    <property type="entry name" value="Zeta_carotene_desat/Oxidored"/>
</dbReference>
<dbReference type="Gene3D" id="3.90.660.20">
    <property type="entry name" value="Protoporphyrinogen oxidase, mitochondrial, domain 2"/>
    <property type="match status" value="1"/>
</dbReference>
<dbReference type="AlphaFoldDB" id="A0A852T3Q0"/>
<evidence type="ECO:0000256" key="1">
    <source>
        <dbReference type="SAM" id="MobiDB-lite"/>
    </source>
</evidence>
<organism evidence="3 4">
    <name type="scientific">Leifsonia soli</name>
    <dbReference type="NCBI Taxonomy" id="582665"/>
    <lineage>
        <taxon>Bacteria</taxon>
        <taxon>Bacillati</taxon>
        <taxon>Actinomycetota</taxon>
        <taxon>Actinomycetes</taxon>
        <taxon>Micrococcales</taxon>
        <taxon>Microbacteriaceae</taxon>
        <taxon>Leifsonia</taxon>
    </lineage>
</organism>
<evidence type="ECO:0000259" key="2">
    <source>
        <dbReference type="Pfam" id="PF01593"/>
    </source>
</evidence>
<reference evidence="3 4" key="1">
    <citation type="submission" date="2020-07" db="EMBL/GenBank/DDBJ databases">
        <title>Sequencing the genomes of 1000 actinobacteria strains.</title>
        <authorList>
            <person name="Klenk H.-P."/>
        </authorList>
    </citation>
    <scope>NUCLEOTIDE SEQUENCE [LARGE SCALE GENOMIC DNA]</scope>
    <source>
        <strain evidence="3 4">DSM 23871</strain>
    </source>
</reference>
<comment type="caution">
    <text evidence="3">The sequence shown here is derived from an EMBL/GenBank/DDBJ whole genome shotgun (WGS) entry which is preliminary data.</text>
</comment>
<protein>
    <submittedName>
        <fullName evidence="3">Oxygen-dependent protoporphyrinogen oxidase</fullName>
        <ecNumber evidence="3">1.3.3.4</ecNumber>
    </submittedName>
</protein>
<dbReference type="EC" id="1.3.3.4" evidence="3"/>
<evidence type="ECO:0000313" key="3">
    <source>
        <dbReference type="EMBL" id="NYD75511.1"/>
    </source>
</evidence>
<sequence>MATGVSGEGTTPGDPTEPGADIGEEIRHAVEAPPTRIVVVGGGMAGLVAARECARPGFEVTVLEASDRVGGSVAPLPLAGMTLDAGAESFATRGGHVAELLADLGLGDDIVQPNPSGAWVRHGSRSVPLPKAGLLGIPSSPLAKDVVAAIGWPGALRAYLDRLMPVLKIGTERRLGTLVRKRMGSGVLDLLVAPVVTGVYSAAPDDLDVEVVAPGLNSALTRLGSLSGAVGELRSASKAGSAVGGIRGGMWRLPEALAADIRARGGVVRTGAPVQTIERWSAPDAEDTARAVIEAVLAESLEDSEPTAPAQTAADAEAARPARWIARTADGDTLPADVVVLASPADDSLRLLSSLDPALAGLGELDWPAASSVELVTLVVADDRLAASSVGTGVLVADMPGTDVRAKAMTHSSAKWAWVAEAAGDGHHVVRLSYGRAGRPAETRELDDAALRAVAVADASRLLNIPIAESSVTAFARTPWTNALPYATVGQRERIQRVRTEVDGVEGLEVTGSWLTGTGLASVIPDARRAAERARGLRWKALTAALQADDNSATEQGLDT</sequence>
<evidence type="ECO:0000313" key="4">
    <source>
        <dbReference type="Proteomes" id="UP000589620"/>
    </source>
</evidence>
<dbReference type="RefSeq" id="WP_425484724.1">
    <property type="nucleotide sequence ID" value="NZ_BAAAPX010000001.1"/>
</dbReference>
<dbReference type="GO" id="GO:0004729">
    <property type="term" value="F:oxygen-dependent protoporphyrinogen oxidase activity"/>
    <property type="evidence" value="ECO:0007669"/>
    <property type="project" value="UniProtKB-EC"/>
</dbReference>
<dbReference type="SUPFAM" id="SSF51905">
    <property type="entry name" value="FAD/NAD(P)-binding domain"/>
    <property type="match status" value="1"/>
</dbReference>
<dbReference type="PANTHER" id="PTHR42923">
    <property type="entry name" value="PROTOPORPHYRINOGEN OXIDASE"/>
    <property type="match status" value="1"/>
</dbReference>
<dbReference type="Gene3D" id="1.10.3110.10">
    <property type="entry name" value="protoporphyrinogen ix oxidase, domain 3"/>
    <property type="match status" value="1"/>
</dbReference>
<keyword evidence="3" id="KW-0560">Oxidoreductase</keyword>